<dbReference type="AlphaFoldDB" id="A0AAD5VF01"/>
<dbReference type="Gene3D" id="3.40.50.1240">
    <property type="entry name" value="Phosphoglycerate mutase-like"/>
    <property type="match status" value="1"/>
</dbReference>
<dbReference type="EMBL" id="JANIEX010002038">
    <property type="protein sequence ID" value="KAJ3552547.1"/>
    <property type="molecule type" value="Genomic_DNA"/>
</dbReference>
<keyword evidence="2" id="KW-0732">Signal</keyword>
<name>A0AAD5VF01_9AGAR</name>
<dbReference type="PROSITE" id="PS00616">
    <property type="entry name" value="HIS_ACID_PHOSPHAT_1"/>
    <property type="match status" value="1"/>
</dbReference>
<evidence type="ECO:0000313" key="3">
    <source>
        <dbReference type="EMBL" id="KAJ3552547.1"/>
    </source>
</evidence>
<dbReference type="Proteomes" id="UP001213000">
    <property type="component" value="Unassembled WGS sequence"/>
</dbReference>
<keyword evidence="4" id="KW-1185">Reference proteome</keyword>
<organism evidence="3 4">
    <name type="scientific">Leucocoprinus birnbaumii</name>
    <dbReference type="NCBI Taxonomy" id="56174"/>
    <lineage>
        <taxon>Eukaryota</taxon>
        <taxon>Fungi</taxon>
        <taxon>Dikarya</taxon>
        <taxon>Basidiomycota</taxon>
        <taxon>Agaricomycotina</taxon>
        <taxon>Agaricomycetes</taxon>
        <taxon>Agaricomycetidae</taxon>
        <taxon>Agaricales</taxon>
        <taxon>Agaricineae</taxon>
        <taxon>Agaricaceae</taxon>
        <taxon>Leucocoprinus</taxon>
    </lineage>
</organism>
<feature type="chain" id="PRO_5041973766" description="3-phytase" evidence="2">
    <location>
        <begin position="24"/>
        <end position="452"/>
    </location>
</feature>
<proteinExistence type="predicted"/>
<evidence type="ECO:0000256" key="2">
    <source>
        <dbReference type="SAM" id="SignalP"/>
    </source>
</evidence>
<dbReference type="InterPro" id="IPR033379">
    <property type="entry name" value="Acid_Pase_AS"/>
</dbReference>
<evidence type="ECO:0000313" key="4">
    <source>
        <dbReference type="Proteomes" id="UP001213000"/>
    </source>
</evidence>
<dbReference type="CDD" id="cd07061">
    <property type="entry name" value="HP_HAP_like"/>
    <property type="match status" value="1"/>
</dbReference>
<evidence type="ECO:0000256" key="1">
    <source>
        <dbReference type="ARBA" id="ARBA00022801"/>
    </source>
</evidence>
<dbReference type="InterPro" id="IPR000560">
    <property type="entry name" value="His_Pase_clade-2"/>
</dbReference>
<dbReference type="SUPFAM" id="SSF53254">
    <property type="entry name" value="Phosphoglycerate mutase-like"/>
    <property type="match status" value="1"/>
</dbReference>
<sequence>MWSTTWLSVCLFALFFCSKYALSQRQESPIDLPPPPELHQLDGVQAAFSGLTHIRDKAAAIDQAPIPSHNHSSSPGLEDATGSLNVIQYFGNLSPWRSIPSTSYGLPEASPLVPDGCQVVQVHLLYRHGARYPAQNSNVCKFADKVYKKVSSPEGLKAYGEMKFLETWKNQLGEETLTPFGQAQLFDLGVSFQGRYGKLLKDFKPLPVFRTTSQPRMLDSALSFASGFFGSPSYPTKYHLLTQLESRGINNTLSPNKICPNSHNEISRIGMERYADRWVQKYLKGAKERLEKLVPGFELSIWDCLQMQQLCAFETVASVNGGGTSSGFCKLFTEEEWKGYSYANALQMWYISGPGSPTSAALGKGWVQEMLSRLTKKRITTFDSSVNQTIVHNETLFPLKQPMYVDATHDTVMSAVYVAMNFTNFIRSGPLPADRMPYNLVCHSHPSSSPHN</sequence>
<dbReference type="PANTHER" id="PTHR20963:SF42">
    <property type="entry name" value="PHOSPHOGLYCERATE MUTASE-LIKE PROTEIN"/>
    <property type="match status" value="1"/>
</dbReference>
<dbReference type="GO" id="GO:0003993">
    <property type="term" value="F:acid phosphatase activity"/>
    <property type="evidence" value="ECO:0007669"/>
    <property type="project" value="TreeGrafter"/>
</dbReference>
<dbReference type="PANTHER" id="PTHR20963">
    <property type="entry name" value="MULTIPLE INOSITOL POLYPHOSPHATE PHOSPHATASE-RELATED"/>
    <property type="match status" value="1"/>
</dbReference>
<comment type="caution">
    <text evidence="3">The sequence shown here is derived from an EMBL/GenBank/DDBJ whole genome shotgun (WGS) entry which is preliminary data.</text>
</comment>
<reference evidence="3" key="1">
    <citation type="submission" date="2022-07" db="EMBL/GenBank/DDBJ databases">
        <title>Genome Sequence of Leucocoprinus birnbaumii.</title>
        <authorList>
            <person name="Buettner E."/>
        </authorList>
    </citation>
    <scope>NUCLEOTIDE SEQUENCE</scope>
    <source>
        <strain evidence="3">VT141</strain>
    </source>
</reference>
<feature type="signal peptide" evidence="2">
    <location>
        <begin position="1"/>
        <end position="23"/>
    </location>
</feature>
<accession>A0AAD5VF01</accession>
<dbReference type="InterPro" id="IPR029033">
    <property type="entry name" value="His_PPase_superfam"/>
</dbReference>
<evidence type="ECO:0008006" key="5">
    <source>
        <dbReference type="Google" id="ProtNLM"/>
    </source>
</evidence>
<keyword evidence="1" id="KW-0378">Hydrolase</keyword>
<dbReference type="Pfam" id="PF00328">
    <property type="entry name" value="His_Phos_2"/>
    <property type="match status" value="1"/>
</dbReference>
<gene>
    <name evidence="3" type="ORF">NP233_g12855</name>
</gene>
<protein>
    <recommendedName>
        <fullName evidence="5">3-phytase</fullName>
    </recommendedName>
</protein>